<dbReference type="InterPro" id="IPR002076">
    <property type="entry name" value="ELO_fam"/>
</dbReference>
<reference evidence="11" key="1">
    <citation type="submission" date="2015-01" db="EMBL/GenBank/DDBJ databases">
        <title>Transcriptome Assembly of Fopius arisanus.</title>
        <authorList>
            <person name="Geib S."/>
        </authorList>
    </citation>
    <scope>NUCLEOTIDE SEQUENCE</scope>
</reference>
<evidence type="ECO:0000256" key="8">
    <source>
        <dbReference type="ARBA" id="ARBA00023136"/>
    </source>
</evidence>
<organism evidence="11">
    <name type="scientific">Fopius arisanus</name>
    <dbReference type="NCBI Taxonomy" id="64838"/>
    <lineage>
        <taxon>Eukaryota</taxon>
        <taxon>Metazoa</taxon>
        <taxon>Ecdysozoa</taxon>
        <taxon>Arthropoda</taxon>
        <taxon>Hexapoda</taxon>
        <taxon>Insecta</taxon>
        <taxon>Pterygota</taxon>
        <taxon>Neoptera</taxon>
        <taxon>Endopterygota</taxon>
        <taxon>Hymenoptera</taxon>
        <taxon>Apocrita</taxon>
        <taxon>Ichneumonoidea</taxon>
        <taxon>Braconidae</taxon>
        <taxon>Opiinae</taxon>
        <taxon>Fopius</taxon>
    </lineage>
</organism>
<dbReference type="Pfam" id="PF01151">
    <property type="entry name" value="ELO"/>
    <property type="match status" value="1"/>
</dbReference>
<feature type="transmembrane region" description="Helical" evidence="10">
    <location>
        <begin position="180"/>
        <end position="202"/>
    </location>
</feature>
<dbReference type="GO" id="GO:0034625">
    <property type="term" value="P:fatty acid elongation, monounsaturated fatty acid"/>
    <property type="evidence" value="ECO:0007669"/>
    <property type="project" value="TreeGrafter"/>
</dbReference>
<gene>
    <name evidence="11" type="primary">Elovl1_0</name>
    <name evidence="11" type="ORF">g.9579</name>
</gene>
<feature type="transmembrane region" description="Helical" evidence="10">
    <location>
        <begin position="247"/>
        <end position="265"/>
    </location>
</feature>
<evidence type="ECO:0000256" key="9">
    <source>
        <dbReference type="ARBA" id="ARBA00023160"/>
    </source>
</evidence>
<comment type="similarity">
    <text evidence="10">Belongs to the ELO family.</text>
</comment>
<protein>
    <recommendedName>
        <fullName evidence="10">Elongation of very long chain fatty acids protein</fullName>
        <ecNumber evidence="10">2.3.1.199</ecNumber>
    </recommendedName>
    <alternativeName>
        <fullName evidence="10">Very-long-chain 3-oxoacyl-CoA synthase</fullName>
    </alternativeName>
</protein>
<feature type="transmembrane region" description="Helical" evidence="10">
    <location>
        <begin position="43"/>
        <end position="60"/>
    </location>
</feature>
<accession>A0A0C9QPI2</accession>
<feature type="transmembrane region" description="Helical" evidence="10">
    <location>
        <begin position="72"/>
        <end position="95"/>
    </location>
</feature>
<dbReference type="PANTHER" id="PTHR11157:SF113">
    <property type="entry name" value="ELONGATION OF VERY LONG CHAIN FATTY ACIDS PROTEIN"/>
    <property type="match status" value="1"/>
</dbReference>
<keyword evidence="8 10" id="KW-0472">Membrane</keyword>
<comment type="catalytic activity">
    <reaction evidence="10">
        <text>a very-long-chain acyl-CoA + malonyl-CoA + H(+) = a very-long-chain 3-oxoacyl-CoA + CO2 + CoA</text>
        <dbReference type="Rhea" id="RHEA:32727"/>
        <dbReference type="ChEBI" id="CHEBI:15378"/>
        <dbReference type="ChEBI" id="CHEBI:16526"/>
        <dbReference type="ChEBI" id="CHEBI:57287"/>
        <dbReference type="ChEBI" id="CHEBI:57384"/>
        <dbReference type="ChEBI" id="CHEBI:90725"/>
        <dbReference type="ChEBI" id="CHEBI:90736"/>
        <dbReference type="EC" id="2.3.1.199"/>
    </reaction>
</comment>
<keyword evidence="2 10" id="KW-0444">Lipid biosynthesis</keyword>
<keyword evidence="4 10" id="KW-0812">Transmembrane</keyword>
<dbReference type="GO" id="GO:0042761">
    <property type="term" value="P:very long-chain fatty acid biosynthetic process"/>
    <property type="evidence" value="ECO:0007669"/>
    <property type="project" value="TreeGrafter"/>
</dbReference>
<evidence type="ECO:0000256" key="10">
    <source>
        <dbReference type="RuleBase" id="RU361115"/>
    </source>
</evidence>
<keyword evidence="3 10" id="KW-0808">Transferase</keyword>
<dbReference type="GO" id="GO:0009922">
    <property type="term" value="F:fatty acid elongase activity"/>
    <property type="evidence" value="ECO:0007669"/>
    <property type="project" value="UniProtKB-EC"/>
</dbReference>
<keyword evidence="6 10" id="KW-1133">Transmembrane helix</keyword>
<dbReference type="PANTHER" id="PTHR11157">
    <property type="entry name" value="FATTY ACID ACYL TRANSFERASE-RELATED"/>
    <property type="match status" value="1"/>
</dbReference>
<comment type="subcellular location">
    <subcellularLocation>
        <location evidence="1">Membrane</location>
        <topology evidence="1">Multi-pass membrane protein</topology>
    </subcellularLocation>
</comment>
<evidence type="ECO:0000313" key="11">
    <source>
        <dbReference type="EMBL" id="JAG72364.1"/>
    </source>
</evidence>
<dbReference type="GO" id="GO:0030148">
    <property type="term" value="P:sphingolipid biosynthetic process"/>
    <property type="evidence" value="ECO:0007669"/>
    <property type="project" value="TreeGrafter"/>
</dbReference>
<evidence type="ECO:0000256" key="3">
    <source>
        <dbReference type="ARBA" id="ARBA00022679"/>
    </source>
</evidence>
<dbReference type="GO" id="GO:0019367">
    <property type="term" value="P:fatty acid elongation, saturated fatty acid"/>
    <property type="evidence" value="ECO:0007669"/>
    <property type="project" value="TreeGrafter"/>
</dbReference>
<keyword evidence="5 10" id="KW-0276">Fatty acid metabolism</keyword>
<dbReference type="GO" id="GO:0005789">
    <property type="term" value="C:endoplasmic reticulum membrane"/>
    <property type="evidence" value="ECO:0007669"/>
    <property type="project" value="TreeGrafter"/>
</dbReference>
<dbReference type="GO" id="GO:0034626">
    <property type="term" value="P:fatty acid elongation, polyunsaturated fatty acid"/>
    <property type="evidence" value="ECO:0007669"/>
    <property type="project" value="TreeGrafter"/>
</dbReference>
<dbReference type="AlphaFoldDB" id="A0A0C9QPI2"/>
<feature type="transmembrane region" description="Helical" evidence="10">
    <location>
        <begin position="124"/>
        <end position="144"/>
    </location>
</feature>
<evidence type="ECO:0000256" key="5">
    <source>
        <dbReference type="ARBA" id="ARBA00022832"/>
    </source>
</evidence>
<feature type="transmembrane region" description="Helical" evidence="10">
    <location>
        <begin position="156"/>
        <end position="174"/>
    </location>
</feature>
<evidence type="ECO:0000256" key="4">
    <source>
        <dbReference type="ARBA" id="ARBA00022692"/>
    </source>
</evidence>
<evidence type="ECO:0000256" key="6">
    <source>
        <dbReference type="ARBA" id="ARBA00022989"/>
    </source>
</evidence>
<evidence type="ECO:0000256" key="2">
    <source>
        <dbReference type="ARBA" id="ARBA00022516"/>
    </source>
</evidence>
<evidence type="ECO:0000256" key="7">
    <source>
        <dbReference type="ARBA" id="ARBA00023098"/>
    </source>
</evidence>
<dbReference type="EMBL" id="GBYB01002597">
    <property type="protein sequence ID" value="JAG72364.1"/>
    <property type="molecule type" value="Transcribed_RNA"/>
</dbReference>
<evidence type="ECO:0000256" key="1">
    <source>
        <dbReference type="ARBA" id="ARBA00004141"/>
    </source>
</evidence>
<sequence>MATRSHKFHSLQNMGPLEKAYRYLMEGIADPRVADWPLMSNPIPLTCVLIAYLMFVLYIGPRIMKNRPPYSLNNLMIFYNVFVAITSGLVFYGILTSGFTTKLSWGCESVDYSFDPEPMSMARWVWWLMILKMFELGDTVIFVLRKKFSQCSFLHIYHHVTTVCLAWIACKYAPGGMWTFIMMPNCIVHVIMYTYYLLASFGPAMQKILAPWKPYLTMLQMLQFVIMVIHTTQALLPSCEPTRKPLAYIYMSQVIVIFYLFWNFYKTTYLKRKTA</sequence>
<proteinExistence type="inferred from homology"/>
<name>A0A0C9QPI2_9HYME</name>
<keyword evidence="9 10" id="KW-0275">Fatty acid biosynthesis</keyword>
<dbReference type="EC" id="2.3.1.199" evidence="10"/>
<feature type="transmembrane region" description="Helical" evidence="10">
    <location>
        <begin position="214"/>
        <end position="235"/>
    </location>
</feature>
<keyword evidence="7 10" id="KW-0443">Lipid metabolism</keyword>